<dbReference type="PROSITE" id="PS01335">
    <property type="entry name" value="METHYLGLYOXAL_SYNTH"/>
    <property type="match status" value="1"/>
</dbReference>
<dbReference type="GO" id="GO:0019242">
    <property type="term" value="P:methylglyoxal biosynthetic process"/>
    <property type="evidence" value="ECO:0007669"/>
    <property type="project" value="InterPro"/>
</dbReference>
<dbReference type="PROSITE" id="PS51855">
    <property type="entry name" value="MGS"/>
    <property type="match status" value="1"/>
</dbReference>
<feature type="domain" description="MGS-like" evidence="1">
    <location>
        <begin position="1"/>
        <end position="108"/>
    </location>
</feature>
<gene>
    <name evidence="2" type="ORF">METZ01_LOCUS393519</name>
</gene>
<feature type="non-terminal residue" evidence="2">
    <location>
        <position position="108"/>
    </location>
</feature>
<name>A0A382V3Q1_9ZZZZ</name>
<protein>
    <recommendedName>
        <fullName evidence="1">MGS-like domain-containing protein</fullName>
    </recommendedName>
</protein>
<dbReference type="PANTHER" id="PTHR30492:SF0">
    <property type="entry name" value="METHYLGLYOXAL SYNTHASE"/>
    <property type="match status" value="1"/>
</dbReference>
<dbReference type="PANTHER" id="PTHR30492">
    <property type="entry name" value="METHYLGLYOXAL SYNTHASE"/>
    <property type="match status" value="1"/>
</dbReference>
<evidence type="ECO:0000259" key="1">
    <source>
        <dbReference type="PROSITE" id="PS51855"/>
    </source>
</evidence>
<dbReference type="Pfam" id="PF02142">
    <property type="entry name" value="MGS"/>
    <property type="match status" value="1"/>
</dbReference>
<dbReference type="InterPro" id="IPR036914">
    <property type="entry name" value="MGS-like_dom_sf"/>
</dbReference>
<dbReference type="InterPro" id="IPR011607">
    <property type="entry name" value="MGS-like_dom"/>
</dbReference>
<reference evidence="2" key="1">
    <citation type="submission" date="2018-05" db="EMBL/GenBank/DDBJ databases">
        <authorList>
            <person name="Lanie J.A."/>
            <person name="Ng W.-L."/>
            <person name="Kazmierczak K.M."/>
            <person name="Andrzejewski T.M."/>
            <person name="Davidsen T.M."/>
            <person name="Wayne K.J."/>
            <person name="Tettelin H."/>
            <person name="Glass J.I."/>
            <person name="Rusch D."/>
            <person name="Podicherti R."/>
            <person name="Tsui H.-C.T."/>
            <person name="Winkler M.E."/>
        </authorList>
    </citation>
    <scope>NUCLEOTIDE SEQUENCE</scope>
</reference>
<dbReference type="SUPFAM" id="SSF52335">
    <property type="entry name" value="Methylglyoxal synthase-like"/>
    <property type="match status" value="1"/>
</dbReference>
<accession>A0A382V3Q1</accession>
<sequence length="108" mass="11695">MQHRPTIGLVAHDSCKPALLALARDYESALSNCQIVSTENTGHMLRAHTKLTAQHLVESGPLGGDLQIASQIVEGLIDALVFLCDATQTHPHQSDINALLRISTLYDI</sequence>
<dbReference type="InterPro" id="IPR018148">
    <property type="entry name" value="Methylglyoxal_synth_AS"/>
</dbReference>
<dbReference type="GO" id="GO:0008929">
    <property type="term" value="F:methylglyoxal synthase activity"/>
    <property type="evidence" value="ECO:0007669"/>
    <property type="project" value="InterPro"/>
</dbReference>
<dbReference type="InterPro" id="IPR004363">
    <property type="entry name" value="Methylgl_synth"/>
</dbReference>
<dbReference type="GO" id="GO:0005829">
    <property type="term" value="C:cytosol"/>
    <property type="evidence" value="ECO:0007669"/>
    <property type="project" value="TreeGrafter"/>
</dbReference>
<dbReference type="EMBL" id="UINC01148652">
    <property type="protein sequence ID" value="SVD40665.1"/>
    <property type="molecule type" value="Genomic_DNA"/>
</dbReference>
<dbReference type="SMART" id="SM00851">
    <property type="entry name" value="MGS"/>
    <property type="match status" value="1"/>
</dbReference>
<dbReference type="Gene3D" id="3.40.50.1380">
    <property type="entry name" value="Methylglyoxal synthase-like domain"/>
    <property type="match status" value="1"/>
</dbReference>
<organism evidence="2">
    <name type="scientific">marine metagenome</name>
    <dbReference type="NCBI Taxonomy" id="408172"/>
    <lineage>
        <taxon>unclassified sequences</taxon>
        <taxon>metagenomes</taxon>
        <taxon>ecological metagenomes</taxon>
    </lineage>
</organism>
<evidence type="ECO:0000313" key="2">
    <source>
        <dbReference type="EMBL" id="SVD40665.1"/>
    </source>
</evidence>
<proteinExistence type="predicted"/>
<dbReference type="NCBIfam" id="NF003559">
    <property type="entry name" value="PRK05234.1"/>
    <property type="match status" value="1"/>
</dbReference>
<dbReference type="AlphaFoldDB" id="A0A382V3Q1"/>